<keyword evidence="2" id="KW-0812">Transmembrane</keyword>
<evidence type="ECO:0000256" key="2">
    <source>
        <dbReference type="SAM" id="Phobius"/>
    </source>
</evidence>
<dbReference type="InterPro" id="IPR003609">
    <property type="entry name" value="Pan_app"/>
</dbReference>
<dbReference type="Pfam" id="PF00024">
    <property type="entry name" value="PAN_1"/>
    <property type="match status" value="1"/>
</dbReference>
<proteinExistence type="predicted"/>
<keyword evidence="2" id="KW-1133">Transmembrane helix</keyword>
<evidence type="ECO:0000256" key="3">
    <source>
        <dbReference type="SAM" id="SignalP"/>
    </source>
</evidence>
<evidence type="ECO:0000259" key="4">
    <source>
        <dbReference type="Pfam" id="PF00024"/>
    </source>
</evidence>
<dbReference type="HOGENOM" id="CLU_011464_0_1_1"/>
<reference evidence="6" key="1">
    <citation type="submission" date="2011-08" db="EMBL/GenBank/DDBJ databases">
        <authorList>
            <person name="Rombauts S."/>
        </authorList>
    </citation>
    <scope>NUCLEOTIDE SEQUENCE</scope>
    <source>
        <strain evidence="6">London</strain>
    </source>
</reference>
<organism evidence="5 6">
    <name type="scientific">Tetranychus urticae</name>
    <name type="common">Two-spotted spider mite</name>
    <dbReference type="NCBI Taxonomy" id="32264"/>
    <lineage>
        <taxon>Eukaryota</taxon>
        <taxon>Metazoa</taxon>
        <taxon>Ecdysozoa</taxon>
        <taxon>Arthropoda</taxon>
        <taxon>Chelicerata</taxon>
        <taxon>Arachnida</taxon>
        <taxon>Acari</taxon>
        <taxon>Acariformes</taxon>
        <taxon>Trombidiformes</taxon>
        <taxon>Prostigmata</taxon>
        <taxon>Eleutherengona</taxon>
        <taxon>Raphignathae</taxon>
        <taxon>Tetranychoidea</taxon>
        <taxon>Tetranychidae</taxon>
        <taxon>Tetranychus</taxon>
    </lineage>
</organism>
<dbReference type="EMBL" id="CAEY01000835">
    <property type="status" value="NOT_ANNOTATED_CDS"/>
    <property type="molecule type" value="Genomic_DNA"/>
</dbReference>
<feature type="signal peptide" evidence="3">
    <location>
        <begin position="1"/>
        <end position="17"/>
    </location>
</feature>
<dbReference type="EnsemblMetazoa" id="tetur02g13040.1">
    <property type="protein sequence ID" value="tetur02g13040.1"/>
    <property type="gene ID" value="tetur02g13040"/>
</dbReference>
<feature type="domain" description="Apple" evidence="4">
    <location>
        <begin position="904"/>
        <end position="982"/>
    </location>
</feature>
<reference evidence="5" key="2">
    <citation type="submission" date="2015-06" db="UniProtKB">
        <authorList>
            <consortium name="EnsemblMetazoa"/>
        </authorList>
    </citation>
    <scope>IDENTIFICATION</scope>
</reference>
<name>T1JXS2_TETUR</name>
<feature type="region of interest" description="Disordered" evidence="1">
    <location>
        <begin position="969"/>
        <end position="996"/>
    </location>
</feature>
<feature type="chain" id="PRO_5004580783" description="Apple domain-containing protein" evidence="3">
    <location>
        <begin position="18"/>
        <end position="1060"/>
    </location>
</feature>
<dbReference type="eggNOG" id="ENOG502S04E">
    <property type="taxonomic scope" value="Eukaryota"/>
</dbReference>
<feature type="transmembrane region" description="Helical" evidence="2">
    <location>
        <begin position="1007"/>
        <end position="1029"/>
    </location>
</feature>
<protein>
    <recommendedName>
        <fullName evidence="4">Apple domain-containing protein</fullName>
    </recommendedName>
</protein>
<accession>T1JXS2</accession>
<evidence type="ECO:0000313" key="6">
    <source>
        <dbReference type="Proteomes" id="UP000015104"/>
    </source>
</evidence>
<evidence type="ECO:0000313" key="5">
    <source>
        <dbReference type="EnsemblMetazoa" id="tetur02g13040.1"/>
    </source>
</evidence>
<keyword evidence="3" id="KW-0732">Signal</keyword>
<evidence type="ECO:0000256" key="1">
    <source>
        <dbReference type="SAM" id="MobiDB-lite"/>
    </source>
</evidence>
<sequence length="1060" mass="120663">MLLRLLIVFTFYSSISTLSTNSLVDLPLKVPEGSSVINATLTDVSGSKKYFIQELISTSGSAIKGKILVSSDKDSYSIHYNADSYTGVDSKERLVIQEWYLKQLIPMKYKLTCISRNIWDKTLSGIIKPLLNEILLMGPSILYRIDRSLFNWKSIGEKNIRGIMMRGASAKVNENLKITFYYKSRLDFQSGMESPSRIEFGGYDSTTIPNPGKDSIFYVDIYFIEHVDTYFEEEDLFLDQVQNEVQPPSGIGCPHYLSGDKALPALRVYHMHYIMEERIKGSTTSRSLSEVYAAQFYEFLRIKTSLVGSPSEVMYDYRLGVAFHVDTDGSVAVVSIDTNTPGIYKDSKFTLTSLFMVNAIYRYLGKLNLTLKGMTVFGFARHSKNLQRCKTSQCKHRSGLPVEAWESVEYNVNINGKKVDKAVITQYFAPSQDEDIFWGYSLVSTKISIYDYDVSKKVYDWKDEITRDYMNFQEVRSVENIQSLTEKAKFASTDEKVILNFILECDVYVIFECCEKLPMRINGLNTQYLKYISITNDINYDLFLASDPGYTSCIKHTEDRVYWLKGDFLYNVLLAKPVSILRISDIQYHFTDTKVEMEVTFLDLPHLEYIFNSKYISVSEDTFAKMMKTKANNEGECLEKLSRYQETIKVAIFRSSDGVCGYLSDPDDLKEDTKQGQSASVFLFPLNNLHRVKQELTLDQIHDAYLQNRARIYLFDRDYHVRMKIVDVVDKTKKETGLKDDVTSQIRSQAKLKIDDQFTLSVPDVKTFADCYRNCHNSDQVACVTFSFCNTDGKIDCRVSNLQASDITKGDQSIETDQKCQIFSISVLDNYSRKSNRKFITQLSTAVEKDFVYSCAESCHASSECISFQYCDGYCSFGDLLYTDAATEYDQECMIYTRKVSERYQRTGNKIVSDVMLTETKLTLDQCASLCYELSDGDETGCKSFNYCPKSRTESSCSLTHFSVKSPDTKTTGGGHCSNYELKESNGKKRKESSSTKVIKGTTGSGAFGIIMLFLFVGIGLGFIAPFAYSKVKQIHETSKASGGFTWKRHQDEQPLENVD</sequence>
<keyword evidence="2" id="KW-0472">Membrane</keyword>
<dbReference type="SUPFAM" id="SSF57414">
    <property type="entry name" value="Hairpin loop containing domain-like"/>
    <property type="match status" value="1"/>
</dbReference>
<dbReference type="Proteomes" id="UP000015104">
    <property type="component" value="Unassembled WGS sequence"/>
</dbReference>
<keyword evidence="6" id="KW-1185">Reference proteome</keyword>
<dbReference type="AlphaFoldDB" id="T1JXS2"/>